<dbReference type="Proteomes" id="UP000001876">
    <property type="component" value="Unassembled WGS sequence"/>
</dbReference>
<sequence length="82" mass="8364">MDDHPRQVLPHCAAGRGVVTVRADHDVETATASAARKAMPRWTTLFAKHQTPGKLAFVTGVGLGGDADAAAAAAAVDDDADA</sequence>
<gene>
    <name evidence="1" type="ORF">MICPUCDRAFT_54067</name>
</gene>
<dbReference type="KEGG" id="mpp:MICPUCDRAFT_54067"/>
<evidence type="ECO:0000313" key="2">
    <source>
        <dbReference type="Proteomes" id="UP000001876"/>
    </source>
</evidence>
<proteinExistence type="predicted"/>
<organism evidence="2">
    <name type="scientific">Micromonas pusilla (strain CCMP1545)</name>
    <name type="common">Picoplanktonic green alga</name>
    <dbReference type="NCBI Taxonomy" id="564608"/>
    <lineage>
        <taxon>Eukaryota</taxon>
        <taxon>Viridiplantae</taxon>
        <taxon>Chlorophyta</taxon>
        <taxon>Mamiellophyceae</taxon>
        <taxon>Mamiellales</taxon>
        <taxon>Mamiellaceae</taxon>
        <taxon>Micromonas</taxon>
    </lineage>
</organism>
<dbReference type="RefSeq" id="XP_003064077.1">
    <property type="nucleotide sequence ID" value="XM_003064031.1"/>
</dbReference>
<dbReference type="AlphaFoldDB" id="C1N8G0"/>
<accession>C1N8G0</accession>
<dbReference type="EMBL" id="GG663750">
    <property type="protein sequence ID" value="EEH51699.1"/>
    <property type="molecule type" value="Genomic_DNA"/>
</dbReference>
<name>C1N8G0_MICPC</name>
<dbReference type="GeneID" id="9689518"/>
<keyword evidence="2" id="KW-1185">Reference proteome</keyword>
<evidence type="ECO:0000313" key="1">
    <source>
        <dbReference type="EMBL" id="EEH51699.1"/>
    </source>
</evidence>
<protein>
    <submittedName>
        <fullName evidence="1">Predicted protein</fullName>
    </submittedName>
</protein>
<reference evidence="1 2" key="1">
    <citation type="journal article" date="2009" name="Science">
        <title>Green evolution and dynamic adaptations revealed by genomes of the marine picoeukaryotes Micromonas.</title>
        <authorList>
            <person name="Worden A.Z."/>
            <person name="Lee J.H."/>
            <person name="Mock T."/>
            <person name="Rouze P."/>
            <person name="Simmons M.P."/>
            <person name="Aerts A.L."/>
            <person name="Allen A.E."/>
            <person name="Cuvelier M.L."/>
            <person name="Derelle E."/>
            <person name="Everett M.V."/>
            <person name="Foulon E."/>
            <person name="Grimwood J."/>
            <person name="Gundlach H."/>
            <person name="Henrissat B."/>
            <person name="Napoli C."/>
            <person name="McDonald S.M."/>
            <person name="Parker M.S."/>
            <person name="Rombauts S."/>
            <person name="Salamov A."/>
            <person name="Von Dassow P."/>
            <person name="Badger J.H."/>
            <person name="Coutinho P.M."/>
            <person name="Demir E."/>
            <person name="Dubchak I."/>
            <person name="Gentemann C."/>
            <person name="Eikrem W."/>
            <person name="Gready J.E."/>
            <person name="John U."/>
            <person name="Lanier W."/>
            <person name="Lindquist E.A."/>
            <person name="Lucas S."/>
            <person name="Mayer K.F."/>
            <person name="Moreau H."/>
            <person name="Not F."/>
            <person name="Otillar R."/>
            <person name="Panaud O."/>
            <person name="Pangilinan J."/>
            <person name="Paulsen I."/>
            <person name="Piegu B."/>
            <person name="Poliakov A."/>
            <person name="Robbens S."/>
            <person name="Schmutz J."/>
            <person name="Toulza E."/>
            <person name="Wyss T."/>
            <person name="Zelensky A."/>
            <person name="Zhou K."/>
            <person name="Armbrust E.V."/>
            <person name="Bhattacharya D."/>
            <person name="Goodenough U.W."/>
            <person name="Van de Peer Y."/>
            <person name="Grigoriev I.V."/>
        </authorList>
    </citation>
    <scope>NUCLEOTIDE SEQUENCE [LARGE SCALE GENOMIC DNA]</scope>
    <source>
        <strain evidence="1 2">CCMP1545</strain>
    </source>
</reference>